<gene>
    <name evidence="2" type="ORF">RSSM_00088</name>
</gene>
<dbReference type="PATRIC" id="fig|1263870.3.peg.97"/>
<evidence type="ECO:0000313" key="3">
    <source>
        <dbReference type="Proteomes" id="UP000011885"/>
    </source>
</evidence>
<proteinExistence type="predicted"/>
<keyword evidence="1" id="KW-0472">Membrane</keyword>
<dbReference type="EMBL" id="ANOH01000004">
    <property type="protein sequence ID" value="EMI58480.1"/>
    <property type="molecule type" value="Genomic_DNA"/>
</dbReference>
<keyword evidence="1" id="KW-1133">Transmembrane helix</keyword>
<accession>M5UAN0</accession>
<name>M5UAN0_9BACT</name>
<comment type="caution">
    <text evidence="2">The sequence shown here is derived from an EMBL/GenBank/DDBJ whole genome shotgun (WGS) entry which is preliminary data.</text>
</comment>
<feature type="transmembrane region" description="Helical" evidence="1">
    <location>
        <begin position="62"/>
        <end position="81"/>
    </location>
</feature>
<protein>
    <submittedName>
        <fullName evidence="2">Flp/Fap pilin component</fullName>
    </submittedName>
</protein>
<keyword evidence="1" id="KW-0812">Transmembrane</keyword>
<organism evidence="2 3">
    <name type="scientific">Rhodopirellula sallentina SM41</name>
    <dbReference type="NCBI Taxonomy" id="1263870"/>
    <lineage>
        <taxon>Bacteria</taxon>
        <taxon>Pseudomonadati</taxon>
        <taxon>Planctomycetota</taxon>
        <taxon>Planctomycetia</taxon>
        <taxon>Pirellulales</taxon>
        <taxon>Pirellulaceae</taxon>
        <taxon>Rhodopirellula</taxon>
    </lineage>
</organism>
<dbReference type="AlphaFoldDB" id="M5UAN0"/>
<evidence type="ECO:0000256" key="1">
    <source>
        <dbReference type="SAM" id="Phobius"/>
    </source>
</evidence>
<reference evidence="2 3" key="1">
    <citation type="journal article" date="2013" name="Mar. Genomics">
        <title>Expression of sulfatases in Rhodopirellula baltica and the diversity of sulfatases in the genus Rhodopirellula.</title>
        <authorList>
            <person name="Wegner C.E."/>
            <person name="Richter-Heitmann T."/>
            <person name="Klindworth A."/>
            <person name="Klockow C."/>
            <person name="Richter M."/>
            <person name="Achstetter T."/>
            <person name="Glockner F.O."/>
            <person name="Harder J."/>
        </authorList>
    </citation>
    <scope>NUCLEOTIDE SEQUENCE [LARGE SCALE GENOMIC DNA]</scope>
    <source>
        <strain evidence="2 3">SM41</strain>
    </source>
</reference>
<sequence length="98" mass="10398">MKHFFLCAHDAIMSAVMKTSHRHALESSGCEPASSARGRCTSFAQGVRNLLREEDGTTAVEYAVMVAMIAVTCMVGVALMTQAAEESFLNSAEAIGNA</sequence>
<dbReference type="Proteomes" id="UP000011885">
    <property type="component" value="Unassembled WGS sequence"/>
</dbReference>
<evidence type="ECO:0000313" key="2">
    <source>
        <dbReference type="EMBL" id="EMI58480.1"/>
    </source>
</evidence>
<keyword evidence="3" id="KW-1185">Reference proteome</keyword>